<accession>A0A3Q3DV06</accession>
<dbReference type="OMA" id="HMAMKIK"/>
<dbReference type="CTD" id="163786"/>
<dbReference type="AlphaFoldDB" id="A0A3Q3DV06"/>
<dbReference type="RefSeq" id="XP_019727373.1">
    <property type="nucleotide sequence ID" value="XM_019871814.1"/>
</dbReference>
<proteinExistence type="predicted"/>
<keyword evidence="5" id="KW-0206">Cytoskeleton</keyword>
<feature type="region of interest" description="Disordered" evidence="7">
    <location>
        <begin position="602"/>
        <end position="621"/>
    </location>
</feature>
<dbReference type="GO" id="GO:0007283">
    <property type="term" value="P:spermatogenesis"/>
    <property type="evidence" value="ECO:0007669"/>
    <property type="project" value="TreeGrafter"/>
</dbReference>
<comment type="subcellular location">
    <subcellularLocation>
        <location evidence="1">Cytoplasm</location>
        <location evidence="1">Cytoskeleton</location>
        <location evidence="1">Microtubule organizing center</location>
        <location evidence="1">Centrosome</location>
    </subcellularLocation>
</comment>
<organism evidence="10 11">
    <name type="scientific">Hippocampus comes</name>
    <name type="common">Tiger tail seahorse</name>
    <dbReference type="NCBI Taxonomy" id="109280"/>
    <lineage>
        <taxon>Eukaryota</taxon>
        <taxon>Metazoa</taxon>
        <taxon>Chordata</taxon>
        <taxon>Craniata</taxon>
        <taxon>Vertebrata</taxon>
        <taxon>Euteleostomi</taxon>
        <taxon>Actinopterygii</taxon>
        <taxon>Neopterygii</taxon>
        <taxon>Teleostei</taxon>
        <taxon>Neoteleostei</taxon>
        <taxon>Acanthomorphata</taxon>
        <taxon>Syngnathiaria</taxon>
        <taxon>Syngnathiformes</taxon>
        <taxon>Syngnathoidei</taxon>
        <taxon>Syngnathidae</taxon>
        <taxon>Hippocampus</taxon>
    </lineage>
</organism>
<dbReference type="GeneTree" id="ENSGT00390000006932"/>
<keyword evidence="11" id="KW-1185">Reference proteome</keyword>
<reference evidence="10" key="1">
    <citation type="submission" date="2025-08" db="UniProtKB">
        <authorList>
            <consortium name="Ensembl"/>
        </authorList>
    </citation>
    <scope>IDENTIFICATION</scope>
</reference>
<dbReference type="InterPro" id="IPR038558">
    <property type="entry name" value="SAS-6_N_sf"/>
</dbReference>
<dbReference type="InterPro" id="IPR041513">
    <property type="entry name" value="SAS6_CC"/>
</dbReference>
<name>A0A3Q3DV06_HIPCM</name>
<dbReference type="OrthoDB" id="49058at2759"/>
<feature type="compositionally biased region" description="Polar residues" evidence="7">
    <location>
        <begin position="304"/>
        <end position="315"/>
    </location>
</feature>
<dbReference type="GeneID" id="109516967"/>
<feature type="domain" description="SAS-6 coiled-coil" evidence="9">
    <location>
        <begin position="202"/>
        <end position="231"/>
    </location>
</feature>
<dbReference type="GO" id="GO:0005813">
    <property type="term" value="C:centrosome"/>
    <property type="evidence" value="ECO:0007669"/>
    <property type="project" value="UniProtKB-SubCell"/>
</dbReference>
<dbReference type="Gene3D" id="2.170.210.20">
    <property type="entry name" value="Spindle assembly abnormal protein 6, N-terminal domain"/>
    <property type="match status" value="1"/>
</dbReference>
<evidence type="ECO:0000256" key="5">
    <source>
        <dbReference type="ARBA" id="ARBA00023212"/>
    </source>
</evidence>
<keyword evidence="6" id="KW-0131">Cell cycle</keyword>
<dbReference type="CDD" id="cd10142">
    <property type="entry name" value="HD_SAS6_N"/>
    <property type="match status" value="1"/>
</dbReference>
<dbReference type="PANTHER" id="PTHR44281:SF4">
    <property type="entry name" value="SPINDLE ASSEMBLY ABNORMAL PROTEIN 6 HOMOLOG"/>
    <property type="match status" value="1"/>
</dbReference>
<evidence type="ECO:0000256" key="6">
    <source>
        <dbReference type="ARBA" id="ARBA00023306"/>
    </source>
</evidence>
<evidence type="ECO:0000313" key="11">
    <source>
        <dbReference type="Proteomes" id="UP000264820"/>
    </source>
</evidence>
<dbReference type="GO" id="GO:0007099">
    <property type="term" value="P:centriole replication"/>
    <property type="evidence" value="ECO:0007669"/>
    <property type="project" value="TreeGrafter"/>
</dbReference>
<evidence type="ECO:0000259" key="8">
    <source>
        <dbReference type="Pfam" id="PF16531"/>
    </source>
</evidence>
<reference evidence="10" key="2">
    <citation type="submission" date="2025-09" db="UniProtKB">
        <authorList>
            <consortium name="Ensembl"/>
        </authorList>
    </citation>
    <scope>IDENTIFICATION</scope>
</reference>
<dbReference type="Pfam" id="PF18594">
    <property type="entry name" value="Sas6_CC"/>
    <property type="match status" value="1"/>
</dbReference>
<dbReference type="KEGG" id="hcq:109516967"/>
<evidence type="ECO:0000256" key="3">
    <source>
        <dbReference type="ARBA" id="ARBA00022490"/>
    </source>
</evidence>
<dbReference type="Ensembl" id="ENSHCOT00000004159.1">
    <property type="protein sequence ID" value="ENSHCOP00000021235.1"/>
    <property type="gene ID" value="ENSHCOG00000007901.1"/>
</dbReference>
<feature type="region of interest" description="Disordered" evidence="7">
    <location>
        <begin position="260"/>
        <end position="315"/>
    </location>
</feature>
<dbReference type="InterPro" id="IPR032396">
    <property type="entry name" value="SAS-6_N"/>
</dbReference>
<evidence type="ECO:0000256" key="4">
    <source>
        <dbReference type="ARBA" id="ARBA00023054"/>
    </source>
</evidence>
<evidence type="ECO:0000256" key="2">
    <source>
        <dbReference type="ARBA" id="ARBA00020407"/>
    </source>
</evidence>
<dbReference type="GO" id="GO:0005814">
    <property type="term" value="C:centriole"/>
    <property type="evidence" value="ECO:0007669"/>
    <property type="project" value="TreeGrafter"/>
</dbReference>
<evidence type="ECO:0000313" key="10">
    <source>
        <dbReference type="Ensembl" id="ENSHCOP00000021235.1"/>
    </source>
</evidence>
<dbReference type="Proteomes" id="UP000264820">
    <property type="component" value="Unplaced"/>
</dbReference>
<protein>
    <recommendedName>
        <fullName evidence="2">Spindle assembly abnormal protein 6 homolog</fullName>
    </recommendedName>
</protein>
<sequence>MLRDSLPRSSPPTTWRTCGSLLRGAITCTLPTDRRGSGATKKKISPTKKKYDPFGRFTMEVIFNEVLKVVIKCRHCDERKEHIRVTIELDSSAGAVRKRDLLVRLTNDADPHFLFSLAISEEDFQSLKVQQSLLIEFTSFPEMLTQLLRQCQSEQNCSHPRFQLLLSCDSPSLDGPAQLNVMESSSFKHLNQLSLQLAQASDKHVKDYLAACLASLKADKEALEVKLQTTEDDLTKRLHNAEQALSEKSTEMERLRSEWTLQSSSLSSRHADELRSERERAAELQERLRQETQQVRRDLESAHQRSSQQMQSRLAQLETSCGELGDRNFKNEAALRDLKSKLAGAEEECRRLEQQVGSLRRDKDSADAELHAKERLAEQLRARMAALQQEVEDKEWKMSRTQEALTAAQQQQGSLRKSADGKEAQLRQLEAQVEFLEADVKKGNEIIKKFQRELQVQQDKNKDKSAVLVAQEKIVRDTSAKLERAHQEAQDARRQLDDKDRQIASLKEQLESSVKQLSDTKEVLQNNKTVIGWLNKQLDEKRLHENFPEPSENAPMSLGPRAHFSPHATASRPNDFAGGLDARYFKRDDGIPVYGLAGALIPRELPPPRSKAPVASAYFPS</sequence>
<dbReference type="PANTHER" id="PTHR44281">
    <property type="entry name" value="SPINDLE ASSEMBLY ABNORMAL PROTEIN 6 HOMOLOG"/>
    <property type="match status" value="1"/>
</dbReference>
<evidence type="ECO:0000259" key="9">
    <source>
        <dbReference type="Pfam" id="PF18594"/>
    </source>
</evidence>
<dbReference type="STRING" id="109280.ENSHCOP00000021235"/>
<keyword evidence="3" id="KW-0963">Cytoplasm</keyword>
<keyword evidence="4" id="KW-0175">Coiled coil</keyword>
<feature type="domain" description="Spindle assembly abnormal protein 6 N-terminal" evidence="8">
    <location>
        <begin position="61"/>
        <end position="197"/>
    </location>
</feature>
<dbReference type="Pfam" id="PF16531">
    <property type="entry name" value="SAS-6_N"/>
    <property type="match status" value="1"/>
</dbReference>
<feature type="compositionally biased region" description="Basic and acidic residues" evidence="7">
    <location>
        <begin position="269"/>
        <end position="303"/>
    </location>
</feature>
<evidence type="ECO:0000256" key="7">
    <source>
        <dbReference type="SAM" id="MobiDB-lite"/>
    </source>
</evidence>
<evidence type="ECO:0000256" key="1">
    <source>
        <dbReference type="ARBA" id="ARBA00004300"/>
    </source>
</evidence>